<dbReference type="PANTHER" id="PTHR42650">
    <property type="entry name" value="TAIL-ANCHORED PROTEIN INSERTION RECEPTOR WRB"/>
    <property type="match status" value="1"/>
</dbReference>
<comment type="similarity">
    <text evidence="2">Belongs to the WRB/GET1 family.</text>
</comment>
<dbReference type="Pfam" id="PF04420">
    <property type="entry name" value="CHD5"/>
    <property type="match status" value="1"/>
</dbReference>
<dbReference type="InterPro" id="IPR028945">
    <property type="entry name" value="Get1"/>
</dbReference>
<evidence type="ECO:0000256" key="8">
    <source>
        <dbReference type="ARBA" id="ARBA00032437"/>
    </source>
</evidence>
<keyword evidence="10" id="KW-0175">Coiled coil</keyword>
<evidence type="ECO:0000256" key="11">
    <source>
        <dbReference type="SAM" id="Phobius"/>
    </source>
</evidence>
<dbReference type="InterPro" id="IPR029012">
    <property type="entry name" value="Helix_hairpin_bin_sf"/>
</dbReference>
<evidence type="ECO:0000256" key="6">
    <source>
        <dbReference type="ARBA" id="ARBA00022989"/>
    </source>
</evidence>
<evidence type="ECO:0000256" key="1">
    <source>
        <dbReference type="ARBA" id="ARBA00004477"/>
    </source>
</evidence>
<keyword evidence="4 11" id="KW-0812">Transmembrane</keyword>
<evidence type="ECO:0000256" key="3">
    <source>
        <dbReference type="ARBA" id="ARBA00017951"/>
    </source>
</evidence>
<name>A0AAD9RBG2_9HYME</name>
<feature type="coiled-coil region" evidence="10">
    <location>
        <begin position="61"/>
        <end position="88"/>
    </location>
</feature>
<gene>
    <name evidence="12" type="ORF">KPH14_007322</name>
</gene>
<dbReference type="GO" id="GO:0043529">
    <property type="term" value="C:GET complex"/>
    <property type="evidence" value="ECO:0007669"/>
    <property type="project" value="TreeGrafter"/>
</dbReference>
<evidence type="ECO:0000313" key="13">
    <source>
        <dbReference type="Proteomes" id="UP001258017"/>
    </source>
</evidence>
<dbReference type="AlphaFoldDB" id="A0AAD9RBG2"/>
<dbReference type="GO" id="GO:0071816">
    <property type="term" value="P:tail-anchored membrane protein insertion into ER membrane"/>
    <property type="evidence" value="ECO:0007669"/>
    <property type="project" value="InterPro"/>
</dbReference>
<evidence type="ECO:0000313" key="12">
    <source>
        <dbReference type="EMBL" id="KAK2575961.1"/>
    </source>
</evidence>
<sequence length="167" mass="19794">MSLLLISTLICILEYVMPNLINYITAYLYLGKKYETELRKSLIELRQEMSSISMVDEFSKYAKLQRKYNKLEVTLKDIENERLSNRKKARLLITYGFRLINGILIMILLYKYNNEPVIKLPKDTLWPLNNFLKWPTNHDDCISLIMWFVITRLAISKCTQIHVSSNH</sequence>
<comment type="subcellular location">
    <subcellularLocation>
        <location evidence="1">Endoplasmic reticulum membrane</location>
        <topology evidence="1">Multi-pass membrane protein</topology>
    </subcellularLocation>
</comment>
<reference evidence="12" key="2">
    <citation type="journal article" date="2023" name="Commun. Biol.">
        <title>Intrasexual cuticular hydrocarbon dimorphism in a wasp sheds light on hydrocarbon biosynthesis genes in Hymenoptera.</title>
        <authorList>
            <person name="Moris V.C."/>
            <person name="Podsiadlowski L."/>
            <person name="Martin S."/>
            <person name="Oeyen J.P."/>
            <person name="Donath A."/>
            <person name="Petersen M."/>
            <person name="Wilbrandt J."/>
            <person name="Misof B."/>
            <person name="Liedtke D."/>
            <person name="Thamm M."/>
            <person name="Scheiner R."/>
            <person name="Schmitt T."/>
            <person name="Niehuis O."/>
        </authorList>
    </citation>
    <scope>NUCLEOTIDE SEQUENCE</scope>
    <source>
        <strain evidence="12">GBR_01_08_01A</strain>
    </source>
</reference>
<evidence type="ECO:0000256" key="2">
    <source>
        <dbReference type="ARBA" id="ARBA00010799"/>
    </source>
</evidence>
<proteinExistence type="inferred from homology"/>
<keyword evidence="6 11" id="KW-1133">Transmembrane helix</keyword>
<dbReference type="PANTHER" id="PTHR42650:SF1">
    <property type="entry name" value="GUIDED ENTRY OF TAIL-ANCHORED PROTEINS FACTOR 1"/>
    <property type="match status" value="1"/>
</dbReference>
<feature type="transmembrane region" description="Helical" evidence="11">
    <location>
        <begin position="6"/>
        <end position="30"/>
    </location>
</feature>
<dbReference type="GO" id="GO:0043495">
    <property type="term" value="F:protein-membrane adaptor activity"/>
    <property type="evidence" value="ECO:0007669"/>
    <property type="project" value="TreeGrafter"/>
</dbReference>
<keyword evidence="5" id="KW-0256">Endoplasmic reticulum</keyword>
<dbReference type="EMBL" id="JAIFRP010004408">
    <property type="protein sequence ID" value="KAK2575961.1"/>
    <property type="molecule type" value="Genomic_DNA"/>
</dbReference>
<evidence type="ECO:0000256" key="10">
    <source>
        <dbReference type="SAM" id="Coils"/>
    </source>
</evidence>
<protein>
    <recommendedName>
        <fullName evidence="3">Guided entry of tail-anchored proteins factor 1</fullName>
    </recommendedName>
    <alternativeName>
        <fullName evidence="8">Tail-anchored protein insertion receptor WRB</fullName>
    </alternativeName>
    <alternativeName>
        <fullName evidence="9">Tryptophan-rich basic protein</fullName>
    </alternativeName>
</protein>
<dbReference type="Gene3D" id="1.10.287.660">
    <property type="entry name" value="Helix hairpin bin"/>
    <property type="match status" value="1"/>
</dbReference>
<evidence type="ECO:0000256" key="4">
    <source>
        <dbReference type="ARBA" id="ARBA00022692"/>
    </source>
</evidence>
<evidence type="ECO:0000256" key="7">
    <source>
        <dbReference type="ARBA" id="ARBA00023136"/>
    </source>
</evidence>
<dbReference type="GO" id="GO:0005789">
    <property type="term" value="C:endoplasmic reticulum membrane"/>
    <property type="evidence" value="ECO:0007669"/>
    <property type="project" value="UniProtKB-SubCell"/>
</dbReference>
<keyword evidence="7 11" id="KW-0472">Membrane</keyword>
<reference evidence="12" key="1">
    <citation type="submission" date="2021-08" db="EMBL/GenBank/DDBJ databases">
        <authorList>
            <person name="Misof B."/>
            <person name="Oliver O."/>
            <person name="Podsiadlowski L."/>
            <person name="Donath A."/>
            <person name="Peters R."/>
            <person name="Mayer C."/>
            <person name="Rust J."/>
            <person name="Gunkel S."/>
            <person name="Lesny P."/>
            <person name="Martin S."/>
            <person name="Oeyen J.P."/>
            <person name="Petersen M."/>
            <person name="Panagiotis P."/>
            <person name="Wilbrandt J."/>
            <person name="Tanja T."/>
        </authorList>
    </citation>
    <scope>NUCLEOTIDE SEQUENCE</scope>
    <source>
        <strain evidence="12">GBR_01_08_01A</strain>
        <tissue evidence="12">Thorax + abdomen</tissue>
    </source>
</reference>
<organism evidence="12 13">
    <name type="scientific">Odynerus spinipes</name>
    <dbReference type="NCBI Taxonomy" id="1348599"/>
    <lineage>
        <taxon>Eukaryota</taxon>
        <taxon>Metazoa</taxon>
        <taxon>Ecdysozoa</taxon>
        <taxon>Arthropoda</taxon>
        <taxon>Hexapoda</taxon>
        <taxon>Insecta</taxon>
        <taxon>Pterygota</taxon>
        <taxon>Neoptera</taxon>
        <taxon>Endopterygota</taxon>
        <taxon>Hymenoptera</taxon>
        <taxon>Apocrita</taxon>
        <taxon>Aculeata</taxon>
        <taxon>Vespoidea</taxon>
        <taxon>Vespidae</taxon>
        <taxon>Eumeninae</taxon>
        <taxon>Odynerus</taxon>
    </lineage>
</organism>
<evidence type="ECO:0000256" key="5">
    <source>
        <dbReference type="ARBA" id="ARBA00022824"/>
    </source>
</evidence>
<keyword evidence="13" id="KW-1185">Reference proteome</keyword>
<evidence type="ECO:0000256" key="9">
    <source>
        <dbReference type="ARBA" id="ARBA00033006"/>
    </source>
</evidence>
<feature type="transmembrane region" description="Helical" evidence="11">
    <location>
        <begin position="92"/>
        <end position="112"/>
    </location>
</feature>
<dbReference type="Proteomes" id="UP001258017">
    <property type="component" value="Unassembled WGS sequence"/>
</dbReference>
<accession>A0AAD9RBG2</accession>
<comment type="caution">
    <text evidence="12">The sequence shown here is derived from an EMBL/GenBank/DDBJ whole genome shotgun (WGS) entry which is preliminary data.</text>
</comment>